<dbReference type="GO" id="GO:0008270">
    <property type="term" value="F:zinc ion binding"/>
    <property type="evidence" value="ECO:0007669"/>
    <property type="project" value="UniProtKB-KW"/>
</dbReference>
<keyword evidence="3" id="KW-0064">Aspartyl protease</keyword>
<dbReference type="InterPro" id="IPR021109">
    <property type="entry name" value="Peptidase_aspartic_dom_sf"/>
</dbReference>
<dbReference type="GO" id="GO:0006508">
    <property type="term" value="P:proteolysis"/>
    <property type="evidence" value="ECO:0007669"/>
    <property type="project" value="UniProtKB-KW"/>
</dbReference>
<feature type="domain" description="CCHC-type" evidence="8">
    <location>
        <begin position="202"/>
        <end position="218"/>
    </location>
</feature>
<dbReference type="Gene3D" id="4.10.60.10">
    <property type="entry name" value="Zinc finger, CCHC-type"/>
    <property type="match status" value="1"/>
</dbReference>
<name>A0A8W8JB33_MAGGI</name>
<dbReference type="InterPro" id="IPR036236">
    <property type="entry name" value="Znf_C2H2_sf"/>
</dbReference>
<feature type="region of interest" description="Disordered" evidence="6">
    <location>
        <begin position="102"/>
        <end position="130"/>
    </location>
</feature>
<evidence type="ECO:0000259" key="7">
    <source>
        <dbReference type="PROSITE" id="PS50157"/>
    </source>
</evidence>
<evidence type="ECO:0000259" key="8">
    <source>
        <dbReference type="PROSITE" id="PS50158"/>
    </source>
</evidence>
<proteinExistence type="inferred from homology"/>
<dbReference type="Proteomes" id="UP000005408">
    <property type="component" value="Unassembled WGS sequence"/>
</dbReference>
<dbReference type="AlphaFoldDB" id="A0A8W8JB33"/>
<reference evidence="10" key="1">
    <citation type="submission" date="2022-08" db="UniProtKB">
        <authorList>
            <consortium name="EnsemblMetazoa"/>
        </authorList>
    </citation>
    <scope>IDENTIFICATION</scope>
    <source>
        <strain evidence="10">05x7-T-G4-1.051#20</strain>
    </source>
</reference>
<dbReference type="InterPro" id="IPR036875">
    <property type="entry name" value="Znf_CCHC_sf"/>
</dbReference>
<keyword evidence="5" id="KW-0862">Zinc</keyword>
<evidence type="ECO:0000256" key="5">
    <source>
        <dbReference type="PROSITE-ProRule" id="PRU00042"/>
    </source>
</evidence>
<keyword evidence="2" id="KW-0645">Protease</keyword>
<dbReference type="PROSITE" id="PS00141">
    <property type="entry name" value="ASP_PROTEASE"/>
    <property type="match status" value="1"/>
</dbReference>
<dbReference type="EnsemblMetazoa" id="G17661.1">
    <property type="protein sequence ID" value="G17661.1:cds"/>
    <property type="gene ID" value="G17661"/>
</dbReference>
<evidence type="ECO:0000256" key="1">
    <source>
        <dbReference type="ARBA" id="ARBA00009136"/>
    </source>
</evidence>
<dbReference type="Gene3D" id="2.40.70.10">
    <property type="entry name" value="Acid Proteases"/>
    <property type="match status" value="1"/>
</dbReference>
<dbReference type="Pfam" id="PF00098">
    <property type="entry name" value="zf-CCHC"/>
    <property type="match status" value="1"/>
</dbReference>
<evidence type="ECO:0000259" key="9">
    <source>
        <dbReference type="PROSITE" id="PS50175"/>
    </source>
</evidence>
<dbReference type="SUPFAM" id="SSF57667">
    <property type="entry name" value="beta-beta-alpha zinc fingers"/>
    <property type="match status" value="1"/>
</dbReference>
<evidence type="ECO:0000256" key="6">
    <source>
        <dbReference type="SAM" id="MobiDB-lite"/>
    </source>
</evidence>
<evidence type="ECO:0000256" key="3">
    <source>
        <dbReference type="ARBA" id="ARBA00022750"/>
    </source>
</evidence>
<sequence length="734" mass="82903">MALENITEEIQRIEAELEELNRTTFEHSMKLREDMKQQTSTPAHQTVRKSDSGIMSEGPTEIRFKRREYNQMYDPEYPEDLDLTASPRFREKNRIEVRENEPRITVRRQRPLEAPTEKDEGGYKNPVRFRENRTEVTLACANGDSSRNDDADNTDELTKCLKSLQSSLNDLKSEIREMRKPDDSRRPTQNGSYQRHLPKTVKCYNCHEEGHISRQCPSKQKNRKRPVESNYGPKAPRPASVSAAKTRPEEEVKQPSVAFNRPSEAGMYAVVCIGGTEIKMLVDTGATVTLLSERAYNKVQQSNGTSAIDKVKQEIMTAEGRSLKVLGKIVANIQLGDREYLSQIVISDITVDGIIGLDFMTEHKCSLDIPNKVLSIGGEKHSLLLEGTLGCYRVVASESFVVPARSEIITTCDVCVPDGVNFRSGLGIVEPRDCLITTNRSLVGRTLVNNETRVPVRFMNLSQDPQTIYKGTNIGQLCPVEKVLETTKATDHQTNWSRELETLSEVTKYRIKPMANTKLTKAKQQEGCPFCDKPVNEPWQDHVILCSGQKHKCLTCGVRFKKNSYLLKHMKRHAQPATVTPPAQKQKLSPSQSLEKAPERIESTLTTPGLEEDDSPSEWETQDPGNLEEVLLGSCSGTDEEEESMAKDEDNDLEIGRIVRKKTQPVLFTGRRSEETNRDQKVRNESSNLEPSTREVAVQTEPILYVHSTKKVTTKWENGVKVKVIEKKKSLNMV</sequence>
<dbReference type="PANTHER" id="PTHR12917:SF1">
    <property type="entry name" value="AT13091P"/>
    <property type="match status" value="1"/>
</dbReference>
<dbReference type="GO" id="GO:0004190">
    <property type="term" value="F:aspartic-type endopeptidase activity"/>
    <property type="evidence" value="ECO:0007669"/>
    <property type="project" value="UniProtKB-KW"/>
</dbReference>
<feature type="compositionally biased region" description="Basic and acidic residues" evidence="6">
    <location>
        <begin position="175"/>
        <end position="186"/>
    </location>
</feature>
<feature type="region of interest" description="Disordered" evidence="6">
    <location>
        <begin position="33"/>
        <end position="59"/>
    </location>
</feature>
<keyword evidence="5" id="KW-0479">Metal-binding</keyword>
<evidence type="ECO:0008006" key="12">
    <source>
        <dbReference type="Google" id="ProtNLM"/>
    </source>
</evidence>
<dbReference type="Gene3D" id="3.30.160.60">
    <property type="entry name" value="Classic Zinc Finger"/>
    <property type="match status" value="1"/>
</dbReference>
<keyword evidence="11" id="KW-1185">Reference proteome</keyword>
<keyword evidence="5" id="KW-0863">Zinc-finger</keyword>
<comment type="similarity">
    <text evidence="1">Belongs to the DDI1 family.</text>
</comment>
<dbReference type="PROSITE" id="PS00028">
    <property type="entry name" value="ZINC_FINGER_C2H2_1"/>
    <property type="match status" value="1"/>
</dbReference>
<feature type="region of interest" description="Disordered" evidence="6">
    <location>
        <begin position="175"/>
        <end position="196"/>
    </location>
</feature>
<dbReference type="GO" id="GO:0003676">
    <property type="term" value="F:nucleic acid binding"/>
    <property type="evidence" value="ECO:0007669"/>
    <property type="project" value="InterPro"/>
</dbReference>
<keyword evidence="4" id="KW-0378">Hydrolase</keyword>
<feature type="domain" description="Peptidase A2" evidence="9">
    <location>
        <begin position="278"/>
        <end position="359"/>
    </location>
</feature>
<dbReference type="SUPFAM" id="SSF57756">
    <property type="entry name" value="Retrovirus zinc finger-like domains"/>
    <property type="match status" value="1"/>
</dbReference>
<dbReference type="PROSITE" id="PS50158">
    <property type="entry name" value="ZF_CCHC"/>
    <property type="match status" value="1"/>
</dbReference>
<evidence type="ECO:0000256" key="4">
    <source>
        <dbReference type="ARBA" id="ARBA00022801"/>
    </source>
</evidence>
<protein>
    <recommendedName>
        <fullName evidence="12">CCHC-type domain-containing protein</fullName>
    </recommendedName>
</protein>
<dbReference type="PANTHER" id="PTHR12917">
    <property type="entry name" value="ASPARTYL PROTEASE DDI-RELATED"/>
    <property type="match status" value="1"/>
</dbReference>
<feature type="region of interest" description="Disordered" evidence="6">
    <location>
        <begin position="572"/>
        <end position="627"/>
    </location>
</feature>
<feature type="compositionally biased region" description="Basic and acidic residues" evidence="6">
    <location>
        <begin position="672"/>
        <end position="684"/>
    </location>
</feature>
<evidence type="ECO:0000313" key="11">
    <source>
        <dbReference type="Proteomes" id="UP000005408"/>
    </source>
</evidence>
<accession>A0A8W8JB33</accession>
<dbReference type="InterPro" id="IPR013087">
    <property type="entry name" value="Znf_C2H2_type"/>
</dbReference>
<dbReference type="InterPro" id="IPR001878">
    <property type="entry name" value="Znf_CCHC"/>
</dbReference>
<feature type="region of interest" description="Disordered" evidence="6">
    <location>
        <begin position="672"/>
        <end position="693"/>
    </location>
</feature>
<dbReference type="SUPFAM" id="SSF50630">
    <property type="entry name" value="Acid proteases"/>
    <property type="match status" value="1"/>
</dbReference>
<feature type="compositionally biased region" description="Polar residues" evidence="6">
    <location>
        <begin position="577"/>
        <end position="594"/>
    </location>
</feature>
<feature type="region of interest" description="Disordered" evidence="6">
    <location>
        <begin position="212"/>
        <end position="258"/>
    </location>
</feature>
<feature type="compositionally biased region" description="Basic and acidic residues" evidence="6">
    <location>
        <begin position="115"/>
        <end position="130"/>
    </location>
</feature>
<feature type="compositionally biased region" description="Acidic residues" evidence="6">
    <location>
        <begin position="610"/>
        <end position="621"/>
    </location>
</feature>
<dbReference type="InterPro" id="IPR001995">
    <property type="entry name" value="Peptidase_A2_cat"/>
</dbReference>
<feature type="domain" description="C2H2-type" evidence="7">
    <location>
        <begin position="551"/>
        <end position="578"/>
    </location>
</feature>
<dbReference type="PROSITE" id="PS50175">
    <property type="entry name" value="ASP_PROT_RETROV"/>
    <property type="match status" value="1"/>
</dbReference>
<dbReference type="Pfam" id="PF13975">
    <property type="entry name" value="gag-asp_proteas"/>
    <property type="match status" value="1"/>
</dbReference>
<dbReference type="PROSITE" id="PS50157">
    <property type="entry name" value="ZINC_FINGER_C2H2_2"/>
    <property type="match status" value="1"/>
</dbReference>
<dbReference type="InterPro" id="IPR001969">
    <property type="entry name" value="Aspartic_peptidase_AS"/>
</dbReference>
<evidence type="ECO:0000256" key="2">
    <source>
        <dbReference type="ARBA" id="ARBA00022670"/>
    </source>
</evidence>
<evidence type="ECO:0000313" key="10">
    <source>
        <dbReference type="EnsemblMetazoa" id="G17661.1:cds"/>
    </source>
</evidence>
<dbReference type="SMART" id="SM00343">
    <property type="entry name" value="ZnF_C2HC"/>
    <property type="match status" value="1"/>
</dbReference>
<organism evidence="10 11">
    <name type="scientific">Magallana gigas</name>
    <name type="common">Pacific oyster</name>
    <name type="synonym">Crassostrea gigas</name>
    <dbReference type="NCBI Taxonomy" id="29159"/>
    <lineage>
        <taxon>Eukaryota</taxon>
        <taxon>Metazoa</taxon>
        <taxon>Spiralia</taxon>
        <taxon>Lophotrochozoa</taxon>
        <taxon>Mollusca</taxon>
        <taxon>Bivalvia</taxon>
        <taxon>Autobranchia</taxon>
        <taxon>Pteriomorphia</taxon>
        <taxon>Ostreida</taxon>
        <taxon>Ostreoidea</taxon>
        <taxon>Ostreidae</taxon>
        <taxon>Magallana</taxon>
    </lineage>
</organism>